<feature type="signal peptide" evidence="2">
    <location>
        <begin position="1"/>
        <end position="28"/>
    </location>
</feature>
<name>A0A1G6ST12_9ACTN</name>
<evidence type="ECO:0000313" key="4">
    <source>
        <dbReference type="EMBL" id="SDD19764.1"/>
    </source>
</evidence>
<sequence length="260" mass="27493">MLVAVLLLALPGAIIGVRTLGAAQQPQAADVPPLPPPSAATPTPTGTGGSEEATSTTPGPDQDAEDVPDPDPSEKAPKTPSVPASGPQEYVTVDRPTRPGSRSGQLLRYRVLIEENLDLDPGDTGGEIAATLDDERSWTGDGSVRFQLVEPGDAVDFTVYVVTPGTTDVLCAPLQTRGEVSCRNGDNVVLNAKRWVLGAKAYGDDITNYRRYLVNHEVGHRLGYDHVDCPGEGEPAPIMLQQTKGVGACEPHPWVKSSDR</sequence>
<keyword evidence="5" id="KW-1185">Reference proteome</keyword>
<feature type="compositionally biased region" description="Acidic residues" evidence="1">
    <location>
        <begin position="62"/>
        <end position="71"/>
    </location>
</feature>
<feature type="region of interest" description="Disordered" evidence="1">
    <location>
        <begin position="26"/>
        <end position="103"/>
    </location>
</feature>
<proteinExistence type="predicted"/>
<dbReference type="EMBL" id="LT629688">
    <property type="protein sequence ID" value="SDD19764.1"/>
    <property type="molecule type" value="Genomic_DNA"/>
</dbReference>
<dbReference type="RefSeq" id="WP_157676923.1">
    <property type="nucleotide sequence ID" value="NZ_LT629688.1"/>
</dbReference>
<dbReference type="Proteomes" id="UP000198546">
    <property type="component" value="Chromosome i"/>
</dbReference>
<evidence type="ECO:0000313" key="5">
    <source>
        <dbReference type="Proteomes" id="UP000198546"/>
    </source>
</evidence>
<feature type="chain" id="PRO_5009240259" description="DUF3152 domain-containing protein" evidence="2">
    <location>
        <begin position="29"/>
        <end position="260"/>
    </location>
</feature>
<reference evidence="4 5" key="1">
    <citation type="submission" date="2016-10" db="EMBL/GenBank/DDBJ databases">
        <authorList>
            <person name="de Groot N.N."/>
        </authorList>
    </citation>
    <scope>NUCLEOTIDE SEQUENCE [LARGE SCALE GENOMIC DNA]</scope>
    <source>
        <strain evidence="4 5">MON 2.2</strain>
    </source>
</reference>
<organism evidence="4 5">
    <name type="scientific">Auraticoccus monumenti</name>
    <dbReference type="NCBI Taxonomy" id="675864"/>
    <lineage>
        <taxon>Bacteria</taxon>
        <taxon>Bacillati</taxon>
        <taxon>Actinomycetota</taxon>
        <taxon>Actinomycetes</taxon>
        <taxon>Propionibacteriales</taxon>
        <taxon>Propionibacteriaceae</taxon>
        <taxon>Auraticoccus</taxon>
    </lineage>
</organism>
<feature type="domain" description="DUF3152" evidence="3">
    <location>
        <begin position="79"/>
        <end position="247"/>
    </location>
</feature>
<accession>A0A1G6ST12</accession>
<dbReference type="InterPro" id="IPR022603">
    <property type="entry name" value="DUF3152"/>
</dbReference>
<dbReference type="AlphaFoldDB" id="A0A1G6ST12"/>
<dbReference type="Pfam" id="PF11350">
    <property type="entry name" value="DUF3152"/>
    <property type="match status" value="1"/>
</dbReference>
<feature type="compositionally biased region" description="Low complexity" evidence="1">
    <location>
        <begin position="40"/>
        <end position="59"/>
    </location>
</feature>
<dbReference type="STRING" id="675864.SAMN04489747_0413"/>
<evidence type="ECO:0000256" key="2">
    <source>
        <dbReference type="SAM" id="SignalP"/>
    </source>
</evidence>
<protein>
    <recommendedName>
        <fullName evidence="3">DUF3152 domain-containing protein</fullName>
    </recommendedName>
</protein>
<dbReference type="OrthoDB" id="9779865at2"/>
<dbReference type="SUPFAM" id="SSF55486">
    <property type="entry name" value="Metalloproteases ('zincins'), catalytic domain"/>
    <property type="match status" value="1"/>
</dbReference>
<gene>
    <name evidence="4" type="ORF">SAMN04489747_0413</name>
</gene>
<keyword evidence="2" id="KW-0732">Signal</keyword>
<evidence type="ECO:0000256" key="1">
    <source>
        <dbReference type="SAM" id="MobiDB-lite"/>
    </source>
</evidence>
<evidence type="ECO:0000259" key="3">
    <source>
        <dbReference type="Pfam" id="PF11350"/>
    </source>
</evidence>